<protein>
    <submittedName>
        <fullName evidence="1">Uncharacterized protein</fullName>
    </submittedName>
</protein>
<reference evidence="1" key="1">
    <citation type="submission" date="2022-09" db="EMBL/GenBank/DDBJ databases">
        <title>Intensive care unit water sources are persistently colonized with multi-drug resistant bacteria and are the site of extensive horizontal gene transfer of antibiotic resistance genes.</title>
        <authorList>
            <person name="Diorio-Toth L."/>
        </authorList>
    </citation>
    <scope>NUCLEOTIDE SEQUENCE</scope>
    <source>
        <strain evidence="1">GD04147</strain>
    </source>
</reference>
<evidence type="ECO:0000313" key="2">
    <source>
        <dbReference type="Proteomes" id="UP001158076"/>
    </source>
</evidence>
<sequence>MDYLELPSHFRSPDLTSRIDFLDFLLHMYASDVKRSQHFPSWWIDVMRIYKQEFGERHDLETIEQAVDALATLYLQTKREDLRFVMKIKAEQDLSV</sequence>
<comment type="caution">
    <text evidence="1">The sequence shown here is derived from an EMBL/GenBank/DDBJ whole genome shotgun (WGS) entry which is preliminary data.</text>
</comment>
<dbReference type="Proteomes" id="UP001158076">
    <property type="component" value="Unassembled WGS sequence"/>
</dbReference>
<dbReference type="RefSeq" id="WP_279647939.1">
    <property type="nucleotide sequence ID" value="NZ_JAODZE010000001.1"/>
</dbReference>
<evidence type="ECO:0000313" key="1">
    <source>
        <dbReference type="EMBL" id="MDH0145162.1"/>
    </source>
</evidence>
<gene>
    <name evidence="1" type="ORF">N7335_02015</name>
</gene>
<proteinExistence type="predicted"/>
<dbReference type="AlphaFoldDB" id="A0AA42H5K2"/>
<accession>A0AA42H5K2</accession>
<organism evidence="1 2">
    <name type="scientific">Stutzerimonas stutzeri</name>
    <name type="common">Pseudomonas stutzeri</name>
    <dbReference type="NCBI Taxonomy" id="316"/>
    <lineage>
        <taxon>Bacteria</taxon>
        <taxon>Pseudomonadati</taxon>
        <taxon>Pseudomonadota</taxon>
        <taxon>Gammaproteobacteria</taxon>
        <taxon>Pseudomonadales</taxon>
        <taxon>Pseudomonadaceae</taxon>
        <taxon>Stutzerimonas</taxon>
    </lineage>
</organism>
<name>A0AA42H5K2_STUST</name>
<dbReference type="EMBL" id="JAODZE010000001">
    <property type="protein sequence ID" value="MDH0145162.1"/>
    <property type="molecule type" value="Genomic_DNA"/>
</dbReference>